<dbReference type="EMBL" id="OZ019893">
    <property type="protein sequence ID" value="CAK9190883.1"/>
    <property type="molecule type" value="Genomic_DNA"/>
</dbReference>
<reference evidence="1 2" key="1">
    <citation type="submission" date="2024-02" db="EMBL/GenBank/DDBJ databases">
        <authorList>
            <consortium name="ELIXIR-Norway"/>
            <consortium name="Elixir Norway"/>
        </authorList>
    </citation>
    <scope>NUCLEOTIDE SEQUENCE [LARGE SCALE GENOMIC DNA]</scope>
</reference>
<name>A0ABP0TB20_9BRYO</name>
<evidence type="ECO:0000313" key="2">
    <source>
        <dbReference type="Proteomes" id="UP001497512"/>
    </source>
</evidence>
<protein>
    <submittedName>
        <fullName evidence="1">Uncharacterized protein</fullName>
    </submittedName>
</protein>
<evidence type="ECO:0000313" key="1">
    <source>
        <dbReference type="EMBL" id="CAK9190883.1"/>
    </source>
</evidence>
<sequence length="110" mass="12653">MKYRRCHHLVAERTAYCAIHGKRRRRQNETRSAIVAASRHHSKSVDFSWELVLNVRTLASYSSSWSVGRTSPASSRLTNVIVECEDDSRELQVPQLMERLDMAGRKVLLV</sequence>
<dbReference type="Proteomes" id="UP001497512">
    <property type="component" value="Chromosome 1"/>
</dbReference>
<keyword evidence="2" id="KW-1185">Reference proteome</keyword>
<organism evidence="1 2">
    <name type="scientific">Sphagnum troendelagicum</name>
    <dbReference type="NCBI Taxonomy" id="128251"/>
    <lineage>
        <taxon>Eukaryota</taxon>
        <taxon>Viridiplantae</taxon>
        <taxon>Streptophyta</taxon>
        <taxon>Embryophyta</taxon>
        <taxon>Bryophyta</taxon>
        <taxon>Sphagnophytina</taxon>
        <taxon>Sphagnopsida</taxon>
        <taxon>Sphagnales</taxon>
        <taxon>Sphagnaceae</taxon>
        <taxon>Sphagnum</taxon>
    </lineage>
</organism>
<accession>A0ABP0TB20</accession>
<proteinExistence type="predicted"/>
<gene>
    <name evidence="1" type="ORF">CSSPTR1EN2_LOCUS1113</name>
</gene>